<keyword evidence="4 7" id="KW-1133">Transmembrane helix</keyword>
<evidence type="ECO:0000256" key="2">
    <source>
        <dbReference type="ARBA" id="ARBA00022448"/>
    </source>
</evidence>
<dbReference type="FunFam" id="1.20.1250.20:FF:000011">
    <property type="entry name" value="MFS multidrug transporter, putative"/>
    <property type="match status" value="1"/>
</dbReference>
<dbReference type="AlphaFoldDB" id="A0AA43QHJ2"/>
<evidence type="ECO:0000259" key="8">
    <source>
        <dbReference type="PROSITE" id="PS50850"/>
    </source>
</evidence>
<feature type="transmembrane region" description="Helical" evidence="7">
    <location>
        <begin position="48"/>
        <end position="68"/>
    </location>
</feature>
<feature type="region of interest" description="Disordered" evidence="6">
    <location>
        <begin position="482"/>
        <end position="513"/>
    </location>
</feature>
<gene>
    <name evidence="9" type="ORF">OHK93_005933</name>
</gene>
<evidence type="ECO:0000313" key="9">
    <source>
        <dbReference type="EMBL" id="MDI1486673.1"/>
    </source>
</evidence>
<dbReference type="InterPro" id="IPR020846">
    <property type="entry name" value="MFS_dom"/>
</dbReference>
<feature type="transmembrane region" description="Helical" evidence="7">
    <location>
        <begin position="175"/>
        <end position="200"/>
    </location>
</feature>
<comment type="caution">
    <text evidence="9">The sequence shown here is derived from an EMBL/GenBank/DDBJ whole genome shotgun (WGS) entry which is preliminary data.</text>
</comment>
<name>A0AA43QHJ2_9LECA</name>
<evidence type="ECO:0000256" key="4">
    <source>
        <dbReference type="ARBA" id="ARBA00022989"/>
    </source>
</evidence>
<dbReference type="Pfam" id="PF07690">
    <property type="entry name" value="MFS_1"/>
    <property type="match status" value="1"/>
</dbReference>
<feature type="compositionally biased region" description="Acidic residues" evidence="6">
    <location>
        <begin position="501"/>
        <end position="513"/>
    </location>
</feature>
<feature type="transmembrane region" description="Helical" evidence="7">
    <location>
        <begin position="319"/>
        <end position="338"/>
    </location>
</feature>
<dbReference type="SUPFAM" id="SSF103473">
    <property type="entry name" value="MFS general substrate transporter"/>
    <property type="match status" value="1"/>
</dbReference>
<proteinExistence type="predicted"/>
<feature type="transmembrane region" description="Helical" evidence="7">
    <location>
        <begin position="88"/>
        <end position="108"/>
    </location>
</feature>
<dbReference type="PANTHER" id="PTHR23502">
    <property type="entry name" value="MAJOR FACILITATOR SUPERFAMILY"/>
    <property type="match status" value="1"/>
</dbReference>
<dbReference type="InterPro" id="IPR036259">
    <property type="entry name" value="MFS_trans_sf"/>
</dbReference>
<organism evidence="9 10">
    <name type="scientific">Ramalina farinacea</name>
    <dbReference type="NCBI Taxonomy" id="258253"/>
    <lineage>
        <taxon>Eukaryota</taxon>
        <taxon>Fungi</taxon>
        <taxon>Dikarya</taxon>
        <taxon>Ascomycota</taxon>
        <taxon>Pezizomycotina</taxon>
        <taxon>Lecanoromycetes</taxon>
        <taxon>OSLEUM clade</taxon>
        <taxon>Lecanoromycetidae</taxon>
        <taxon>Lecanorales</taxon>
        <taxon>Lecanorineae</taxon>
        <taxon>Ramalinaceae</taxon>
        <taxon>Ramalina</taxon>
    </lineage>
</organism>
<keyword evidence="3 7" id="KW-0812">Transmembrane</keyword>
<evidence type="ECO:0000256" key="1">
    <source>
        <dbReference type="ARBA" id="ARBA00004141"/>
    </source>
</evidence>
<evidence type="ECO:0000256" key="7">
    <source>
        <dbReference type="SAM" id="Phobius"/>
    </source>
</evidence>
<dbReference type="GO" id="GO:0022857">
    <property type="term" value="F:transmembrane transporter activity"/>
    <property type="evidence" value="ECO:0007669"/>
    <property type="project" value="InterPro"/>
</dbReference>
<evidence type="ECO:0000313" key="10">
    <source>
        <dbReference type="Proteomes" id="UP001161017"/>
    </source>
</evidence>
<dbReference type="InterPro" id="IPR011701">
    <property type="entry name" value="MFS"/>
</dbReference>
<comment type="subcellular location">
    <subcellularLocation>
        <location evidence="1">Membrane</location>
        <topology evidence="1">Multi-pass membrane protein</topology>
    </subcellularLocation>
</comment>
<feature type="region of interest" description="Disordered" evidence="6">
    <location>
        <begin position="1"/>
        <end position="20"/>
    </location>
</feature>
<feature type="transmembrane region" description="Helical" evidence="7">
    <location>
        <begin position="115"/>
        <end position="133"/>
    </location>
</feature>
<keyword evidence="2" id="KW-0813">Transport</keyword>
<dbReference type="CDD" id="cd17323">
    <property type="entry name" value="MFS_Tpo1_MDR_like"/>
    <property type="match status" value="1"/>
</dbReference>
<dbReference type="Gene3D" id="1.20.1250.20">
    <property type="entry name" value="MFS general substrate transporter like domains"/>
    <property type="match status" value="1"/>
</dbReference>
<sequence>METRPFPLSIGGGKPVPEEAPKSERFVVDFDGPSDPMNAQNWSSRKKVLAGAITCYTCLCSSFASSIFSTATPALSQHFHVSEEVTTLATALFVLGYVFGPLVWGPLSELKGRKLPIVIGMFGFTVFAAGTAAGKDLQTVLLCRFFNGVMGSSPLTVGAGIFADMYDHAHRGGAIAIFAMCIFLGPCLAPFIGGFTVMSYLGWRWTGYWCLIMGALSFCLCCLLPETYTPTLLTMKAASLRKKTGNWAIHSPQEEVEVSLSDIFTKYFARPIIMLAVEPVLFLVSFYMSFVYGILYLFFESYPLVFMGVHRFNPGESGLPFFALGLGVIMSVVVVILTMPSYNRKLAANGGRPVAEWRLPLVMAGGISFTIGLFWFGWTGDSAGIHWIVPTLSGLFTGFGFISIFMPLFNYIIDSYLMYAASAIAANTLMRSAFGACFPMFANYMYQGLGIGLATTVCGCVAAAMIPVPVVFYFYGGKLRERSKFAPTPPKPMPVKRDEESASTDENEESKEE</sequence>
<feature type="transmembrane region" description="Helical" evidence="7">
    <location>
        <begin position="359"/>
        <end position="378"/>
    </location>
</feature>
<dbReference type="PROSITE" id="PS50850">
    <property type="entry name" value="MFS"/>
    <property type="match status" value="1"/>
</dbReference>
<protein>
    <recommendedName>
        <fullName evidence="8">Major facilitator superfamily (MFS) profile domain-containing protein</fullName>
    </recommendedName>
</protein>
<feature type="transmembrane region" description="Helical" evidence="7">
    <location>
        <begin position="416"/>
        <end position="442"/>
    </location>
</feature>
<accession>A0AA43QHJ2</accession>
<feature type="transmembrane region" description="Helical" evidence="7">
    <location>
        <begin position="448"/>
        <end position="475"/>
    </location>
</feature>
<evidence type="ECO:0000256" key="6">
    <source>
        <dbReference type="SAM" id="MobiDB-lite"/>
    </source>
</evidence>
<feature type="domain" description="Major facilitator superfamily (MFS) profile" evidence="8">
    <location>
        <begin position="50"/>
        <end position="480"/>
    </location>
</feature>
<feature type="transmembrane region" description="Helical" evidence="7">
    <location>
        <begin position="384"/>
        <end position="409"/>
    </location>
</feature>
<dbReference type="Proteomes" id="UP001161017">
    <property type="component" value="Unassembled WGS sequence"/>
</dbReference>
<keyword evidence="5 7" id="KW-0472">Membrane</keyword>
<evidence type="ECO:0000256" key="3">
    <source>
        <dbReference type="ARBA" id="ARBA00022692"/>
    </source>
</evidence>
<dbReference type="GO" id="GO:0005886">
    <property type="term" value="C:plasma membrane"/>
    <property type="evidence" value="ECO:0007669"/>
    <property type="project" value="TreeGrafter"/>
</dbReference>
<feature type="transmembrane region" description="Helical" evidence="7">
    <location>
        <begin position="145"/>
        <end position="163"/>
    </location>
</feature>
<dbReference type="EMBL" id="JAPUFD010000004">
    <property type="protein sequence ID" value="MDI1486673.1"/>
    <property type="molecule type" value="Genomic_DNA"/>
</dbReference>
<reference evidence="9" key="1">
    <citation type="journal article" date="2023" name="Genome Biol. Evol.">
        <title>First Whole Genome Sequence and Flow Cytometry Genome Size Data for the Lichen-Forming Fungus Ramalina farinacea (Ascomycota).</title>
        <authorList>
            <person name="Llewellyn T."/>
            <person name="Mian S."/>
            <person name="Hill R."/>
            <person name="Leitch I.J."/>
            <person name="Gaya E."/>
        </authorList>
    </citation>
    <scope>NUCLEOTIDE SEQUENCE</scope>
    <source>
        <strain evidence="9">LIQ254RAFAR</strain>
    </source>
</reference>
<feature type="transmembrane region" description="Helical" evidence="7">
    <location>
        <begin position="280"/>
        <end position="299"/>
    </location>
</feature>
<keyword evidence="10" id="KW-1185">Reference proteome</keyword>
<dbReference type="PANTHER" id="PTHR23502:SF31">
    <property type="entry name" value="POLYAMINE TRANSPORTER 1"/>
    <property type="match status" value="1"/>
</dbReference>
<evidence type="ECO:0000256" key="5">
    <source>
        <dbReference type="ARBA" id="ARBA00023136"/>
    </source>
</evidence>
<feature type="transmembrane region" description="Helical" evidence="7">
    <location>
        <begin position="206"/>
        <end position="225"/>
    </location>
</feature>